<dbReference type="EMBL" id="FRAA01000002">
    <property type="protein sequence ID" value="SHJ95469.1"/>
    <property type="molecule type" value="Genomic_DNA"/>
</dbReference>
<dbReference type="GO" id="GO:0031119">
    <property type="term" value="P:tRNA pseudouridine synthesis"/>
    <property type="evidence" value="ECO:0007669"/>
    <property type="project" value="UniProtKB-UniRule"/>
</dbReference>
<dbReference type="Gene3D" id="3.30.70.660">
    <property type="entry name" value="Pseudouridine synthase I, catalytic domain, C-terminal subdomain"/>
    <property type="match status" value="1"/>
</dbReference>
<gene>
    <name evidence="4" type="primary">truA</name>
    <name evidence="9" type="ORF">SAMN04488028_102269</name>
</gene>
<evidence type="ECO:0000256" key="7">
    <source>
        <dbReference type="RuleBase" id="RU003792"/>
    </source>
</evidence>
<dbReference type="PANTHER" id="PTHR11142">
    <property type="entry name" value="PSEUDOURIDYLATE SYNTHASE"/>
    <property type="match status" value="1"/>
</dbReference>
<dbReference type="InterPro" id="IPR020095">
    <property type="entry name" value="PsdUridine_synth_TruA_C"/>
</dbReference>
<dbReference type="Proteomes" id="UP000184474">
    <property type="component" value="Unassembled WGS sequence"/>
</dbReference>
<comment type="function">
    <text evidence="4">Formation of pseudouridine at positions 38, 39 and 40 in the anticodon stem and loop of transfer RNAs.</text>
</comment>
<dbReference type="InterPro" id="IPR001406">
    <property type="entry name" value="PsdUridine_synth_TruA"/>
</dbReference>
<reference evidence="10" key="1">
    <citation type="submission" date="2016-11" db="EMBL/GenBank/DDBJ databases">
        <authorList>
            <person name="Varghese N."/>
            <person name="Submissions S."/>
        </authorList>
    </citation>
    <scope>NUCLEOTIDE SEQUENCE [LARGE SCALE GENOMIC DNA]</scope>
    <source>
        <strain evidence="10">DSM 26134</strain>
    </source>
</reference>
<dbReference type="HAMAP" id="MF_00171">
    <property type="entry name" value="TruA"/>
    <property type="match status" value="1"/>
</dbReference>
<evidence type="ECO:0000256" key="2">
    <source>
        <dbReference type="ARBA" id="ARBA00022694"/>
    </source>
</evidence>
<dbReference type="Gene3D" id="3.30.70.580">
    <property type="entry name" value="Pseudouridine synthase I, catalytic domain, N-terminal subdomain"/>
    <property type="match status" value="1"/>
</dbReference>
<dbReference type="InterPro" id="IPR020097">
    <property type="entry name" value="PsdUridine_synth_TruA_a/b_dom"/>
</dbReference>
<comment type="catalytic activity">
    <reaction evidence="4 7">
        <text>uridine(38/39/40) in tRNA = pseudouridine(38/39/40) in tRNA</text>
        <dbReference type="Rhea" id="RHEA:22376"/>
        <dbReference type="Rhea" id="RHEA-COMP:10085"/>
        <dbReference type="Rhea" id="RHEA-COMP:10087"/>
        <dbReference type="ChEBI" id="CHEBI:65314"/>
        <dbReference type="ChEBI" id="CHEBI:65315"/>
        <dbReference type="EC" id="5.4.99.12"/>
    </reaction>
</comment>
<feature type="active site" description="Nucleophile" evidence="4 5">
    <location>
        <position position="51"/>
    </location>
</feature>
<evidence type="ECO:0000256" key="5">
    <source>
        <dbReference type="PIRSR" id="PIRSR001430-1"/>
    </source>
</evidence>
<evidence type="ECO:0000259" key="8">
    <source>
        <dbReference type="Pfam" id="PF01416"/>
    </source>
</evidence>
<feature type="domain" description="Pseudouridine synthase I TruA alpha/beta" evidence="8">
    <location>
        <begin position="149"/>
        <end position="242"/>
    </location>
</feature>
<accession>A0A1M6NID8</accession>
<dbReference type="PANTHER" id="PTHR11142:SF0">
    <property type="entry name" value="TRNA PSEUDOURIDINE SYNTHASE-LIKE 1"/>
    <property type="match status" value="1"/>
</dbReference>
<dbReference type="Pfam" id="PF01416">
    <property type="entry name" value="PseudoU_synth_1"/>
    <property type="match status" value="2"/>
</dbReference>
<sequence>MRYFLEISYDGTAYHGWQVQNNASTVQQTLNEALSTILRCEISTIGSGRTDAGVHALNQVVHFDLSDEVNTDELCHKLNRLLPRDIAALELRVVTDEASARFAAISRSYLYRIHQHKNPFLELRSYHHYRSLDIDLMNASCEVIKNWTDFESLSKVQTDVNHFNCQIFDARWERYNDEIHFHVSANRFLRGMIRAMVGTMLLVGEGNINLDTFEEILASRDRTKAGRSVPAHGLYLKDIIYPEDIYI</sequence>
<dbReference type="SUPFAM" id="SSF55120">
    <property type="entry name" value="Pseudouridine synthase"/>
    <property type="match status" value="1"/>
</dbReference>
<protein>
    <recommendedName>
        <fullName evidence="4">tRNA pseudouridine synthase A</fullName>
        <ecNumber evidence="4">5.4.99.12</ecNumber>
    </recommendedName>
    <alternativeName>
        <fullName evidence="4">tRNA pseudouridine(38-40) synthase</fullName>
    </alternativeName>
    <alternativeName>
        <fullName evidence="4">tRNA pseudouridylate synthase I</fullName>
    </alternativeName>
    <alternativeName>
        <fullName evidence="4">tRNA-uridine isomerase I</fullName>
    </alternativeName>
</protein>
<organism evidence="9 10">
    <name type="scientific">Reichenbachiella agariperforans</name>
    <dbReference type="NCBI Taxonomy" id="156994"/>
    <lineage>
        <taxon>Bacteria</taxon>
        <taxon>Pseudomonadati</taxon>
        <taxon>Bacteroidota</taxon>
        <taxon>Cytophagia</taxon>
        <taxon>Cytophagales</taxon>
        <taxon>Reichenbachiellaceae</taxon>
        <taxon>Reichenbachiella</taxon>
    </lineage>
</organism>
<evidence type="ECO:0000256" key="1">
    <source>
        <dbReference type="ARBA" id="ARBA00009375"/>
    </source>
</evidence>
<comment type="subunit">
    <text evidence="4">Homodimer.</text>
</comment>
<evidence type="ECO:0000256" key="6">
    <source>
        <dbReference type="PIRSR" id="PIRSR001430-2"/>
    </source>
</evidence>
<keyword evidence="3 4" id="KW-0413">Isomerase</keyword>
<feature type="binding site" evidence="4 6">
    <location>
        <position position="109"/>
    </location>
    <ligand>
        <name>substrate</name>
    </ligand>
</feature>
<evidence type="ECO:0000313" key="10">
    <source>
        <dbReference type="Proteomes" id="UP000184474"/>
    </source>
</evidence>
<feature type="domain" description="Pseudouridine synthase I TruA alpha/beta" evidence="8">
    <location>
        <begin position="8"/>
        <end position="89"/>
    </location>
</feature>
<dbReference type="PIRSF" id="PIRSF001430">
    <property type="entry name" value="tRNA_psdUrid_synth"/>
    <property type="match status" value="1"/>
</dbReference>
<dbReference type="InterPro" id="IPR020103">
    <property type="entry name" value="PsdUridine_synth_cat_dom_sf"/>
</dbReference>
<evidence type="ECO:0000313" key="9">
    <source>
        <dbReference type="EMBL" id="SHJ95469.1"/>
    </source>
</evidence>
<dbReference type="RefSeq" id="WP_073121144.1">
    <property type="nucleotide sequence ID" value="NZ_FRAA01000002.1"/>
</dbReference>
<evidence type="ECO:0000256" key="3">
    <source>
        <dbReference type="ARBA" id="ARBA00023235"/>
    </source>
</evidence>
<dbReference type="EC" id="5.4.99.12" evidence="4"/>
<name>A0A1M6NID8_REIAG</name>
<proteinExistence type="inferred from homology"/>
<dbReference type="GO" id="GO:0160147">
    <property type="term" value="F:tRNA pseudouridine(38-40) synthase activity"/>
    <property type="evidence" value="ECO:0007669"/>
    <property type="project" value="UniProtKB-EC"/>
</dbReference>
<keyword evidence="2 4" id="KW-0819">tRNA processing</keyword>
<dbReference type="NCBIfam" id="TIGR00071">
    <property type="entry name" value="hisT_truA"/>
    <property type="match status" value="1"/>
</dbReference>
<dbReference type="CDD" id="cd02570">
    <property type="entry name" value="PseudoU_synth_EcTruA"/>
    <property type="match status" value="1"/>
</dbReference>
<comment type="similarity">
    <text evidence="1 4 7">Belongs to the tRNA pseudouridine synthase TruA family.</text>
</comment>
<evidence type="ECO:0000256" key="4">
    <source>
        <dbReference type="HAMAP-Rule" id="MF_00171"/>
    </source>
</evidence>
<comment type="caution">
    <text evidence="4">Lacks conserved residue(s) required for the propagation of feature annotation.</text>
</comment>
<dbReference type="AlphaFoldDB" id="A0A1M6NID8"/>
<dbReference type="FunFam" id="3.30.70.580:FF:000001">
    <property type="entry name" value="tRNA pseudouridine synthase A"/>
    <property type="match status" value="1"/>
</dbReference>
<keyword evidence="10" id="KW-1185">Reference proteome</keyword>
<dbReference type="InterPro" id="IPR020094">
    <property type="entry name" value="TruA/RsuA/RluB/E/F_N"/>
</dbReference>
<dbReference type="GO" id="GO:0003723">
    <property type="term" value="F:RNA binding"/>
    <property type="evidence" value="ECO:0007669"/>
    <property type="project" value="InterPro"/>
</dbReference>
<dbReference type="STRING" id="156994.SAMN04488028_102269"/>